<proteinExistence type="inferred from homology"/>
<dbReference type="InterPro" id="IPR001373">
    <property type="entry name" value="Cullin_N"/>
</dbReference>
<dbReference type="VEuPathDB" id="VectorBase:RSAN_048694"/>
<comment type="caution">
    <text evidence="5">The sequence shown here is derived from an EMBL/GenBank/DDBJ whole genome shotgun (WGS) entry which is preliminary data.</text>
</comment>
<dbReference type="SUPFAM" id="SSF75632">
    <property type="entry name" value="Cullin homology domain"/>
    <property type="match status" value="1"/>
</dbReference>
<evidence type="ECO:0000256" key="2">
    <source>
        <dbReference type="PROSITE-ProRule" id="PRU00330"/>
    </source>
</evidence>
<reference evidence="5" key="2">
    <citation type="submission" date="2021-09" db="EMBL/GenBank/DDBJ databases">
        <authorList>
            <person name="Jia N."/>
            <person name="Wang J."/>
            <person name="Shi W."/>
            <person name="Du L."/>
            <person name="Sun Y."/>
            <person name="Zhan W."/>
            <person name="Jiang J."/>
            <person name="Wang Q."/>
            <person name="Zhang B."/>
            <person name="Ji P."/>
            <person name="Sakyi L.B."/>
            <person name="Cui X."/>
            <person name="Yuan T."/>
            <person name="Jiang B."/>
            <person name="Yang W."/>
            <person name="Lam T.T.-Y."/>
            <person name="Chang Q."/>
            <person name="Ding S."/>
            <person name="Wang X."/>
            <person name="Zhu J."/>
            <person name="Ruan X."/>
            <person name="Zhao L."/>
            <person name="Wei J."/>
            <person name="Que T."/>
            <person name="Du C."/>
            <person name="Cheng J."/>
            <person name="Dai P."/>
            <person name="Han X."/>
            <person name="Huang E."/>
            <person name="Gao Y."/>
            <person name="Liu J."/>
            <person name="Shao H."/>
            <person name="Ye R."/>
            <person name="Li L."/>
            <person name="Wei W."/>
            <person name="Wang X."/>
            <person name="Wang C."/>
            <person name="Huo Q."/>
            <person name="Li W."/>
            <person name="Guo W."/>
            <person name="Chen H."/>
            <person name="Chen S."/>
            <person name="Zhou L."/>
            <person name="Zhou L."/>
            <person name="Ni X."/>
            <person name="Tian J."/>
            <person name="Zhou Y."/>
            <person name="Sheng Y."/>
            <person name="Liu T."/>
            <person name="Pan Y."/>
            <person name="Xia L."/>
            <person name="Li J."/>
            <person name="Zhao F."/>
            <person name="Cao W."/>
        </authorList>
    </citation>
    <scope>NUCLEOTIDE SEQUENCE</scope>
    <source>
        <strain evidence="5">Rsan-2018</strain>
        <tissue evidence="5">Larvae</tissue>
    </source>
</reference>
<evidence type="ECO:0000313" key="6">
    <source>
        <dbReference type="Proteomes" id="UP000821837"/>
    </source>
</evidence>
<dbReference type="SUPFAM" id="SSF74788">
    <property type="entry name" value="Cullin repeat-like"/>
    <property type="match status" value="1"/>
</dbReference>
<feature type="domain" description="Cullin family profile" evidence="4">
    <location>
        <begin position="380"/>
        <end position="475"/>
    </location>
</feature>
<dbReference type="Gene3D" id="1.20.1310.10">
    <property type="entry name" value="Cullin Repeats"/>
    <property type="match status" value="4"/>
</dbReference>
<dbReference type="GO" id="GO:0031625">
    <property type="term" value="F:ubiquitin protein ligase binding"/>
    <property type="evidence" value="ECO:0007669"/>
    <property type="project" value="InterPro"/>
</dbReference>
<dbReference type="PANTHER" id="PTHR11932">
    <property type="entry name" value="CULLIN"/>
    <property type="match status" value="1"/>
</dbReference>
<evidence type="ECO:0000259" key="4">
    <source>
        <dbReference type="PROSITE" id="PS50069"/>
    </source>
</evidence>
<accession>A0A9D4TB41</accession>
<dbReference type="InterPro" id="IPR016159">
    <property type="entry name" value="Cullin_repeat-like_dom_sf"/>
</dbReference>
<dbReference type="GO" id="GO:0006511">
    <property type="term" value="P:ubiquitin-dependent protein catabolic process"/>
    <property type="evidence" value="ECO:0007669"/>
    <property type="project" value="InterPro"/>
</dbReference>
<sequence length="475" mass="55611">MAWRSSKKNAKIVGILRPVRQADDRRTEYLWRALRTAFDEIQDKKSTSQSFNELYAHAYAMVTRNEGERLYRGLCKAVTQHLTNKVLPVVLAKVEDDFLQTLNKAWDDHQISMTLINDIVKCMDRVYAPQSNADSVQKMGALLFRDKVARYADVRDHLRETMLGLVKTEREGKQVDRLSLKKTCEMLLVLGLNSRSVYEEDFEKPFLAESAQFYALRRQDYIKSKKVFEYVAQVEQHIYEESERAKHCLDESTVVPIVQVVKKELVGKYMKAIVDIEDSGVRHMLKNQMTEDLARLFQRLKYIEGGVEALLDCVSKHMRSLGRFVVIKHEDSVSLIPKVMDLRDRFDDFLQRSFNNEQLVRQRMATDFEFILNFPSFTRKLPMHLSVFVDDMMRQGVRKMTRQEFDDLLDKIIEIFRFMQEKELFKCCYKQHLANRLLFHKSGSHAAERTMVAKLRSESCVHLQDGSHVKGHAYL</sequence>
<evidence type="ECO:0000256" key="3">
    <source>
        <dbReference type="RuleBase" id="RU003829"/>
    </source>
</evidence>
<reference evidence="5" key="1">
    <citation type="journal article" date="2020" name="Cell">
        <title>Large-Scale Comparative Analyses of Tick Genomes Elucidate Their Genetic Diversity and Vector Capacities.</title>
        <authorList>
            <consortium name="Tick Genome and Microbiome Consortium (TIGMIC)"/>
            <person name="Jia N."/>
            <person name="Wang J."/>
            <person name="Shi W."/>
            <person name="Du L."/>
            <person name="Sun Y."/>
            <person name="Zhan W."/>
            <person name="Jiang J.F."/>
            <person name="Wang Q."/>
            <person name="Zhang B."/>
            <person name="Ji P."/>
            <person name="Bell-Sakyi L."/>
            <person name="Cui X.M."/>
            <person name="Yuan T.T."/>
            <person name="Jiang B.G."/>
            <person name="Yang W.F."/>
            <person name="Lam T.T."/>
            <person name="Chang Q.C."/>
            <person name="Ding S.J."/>
            <person name="Wang X.J."/>
            <person name="Zhu J.G."/>
            <person name="Ruan X.D."/>
            <person name="Zhao L."/>
            <person name="Wei J.T."/>
            <person name="Ye R.Z."/>
            <person name="Que T.C."/>
            <person name="Du C.H."/>
            <person name="Zhou Y.H."/>
            <person name="Cheng J.X."/>
            <person name="Dai P.F."/>
            <person name="Guo W.B."/>
            <person name="Han X.H."/>
            <person name="Huang E.J."/>
            <person name="Li L.F."/>
            <person name="Wei W."/>
            <person name="Gao Y.C."/>
            <person name="Liu J.Z."/>
            <person name="Shao H.Z."/>
            <person name="Wang X."/>
            <person name="Wang C.C."/>
            <person name="Yang T.C."/>
            <person name="Huo Q.B."/>
            <person name="Li W."/>
            <person name="Chen H.Y."/>
            <person name="Chen S.E."/>
            <person name="Zhou L.G."/>
            <person name="Ni X.B."/>
            <person name="Tian J.H."/>
            <person name="Sheng Y."/>
            <person name="Liu T."/>
            <person name="Pan Y.S."/>
            <person name="Xia L.Y."/>
            <person name="Li J."/>
            <person name="Zhao F."/>
            <person name="Cao W.C."/>
        </authorList>
    </citation>
    <scope>NUCLEOTIDE SEQUENCE</scope>
    <source>
        <strain evidence="5">Rsan-2018</strain>
    </source>
</reference>
<dbReference type="InterPro" id="IPR045093">
    <property type="entry name" value="Cullin"/>
</dbReference>
<organism evidence="5 6">
    <name type="scientific">Rhipicephalus sanguineus</name>
    <name type="common">Brown dog tick</name>
    <name type="synonym">Ixodes sanguineus</name>
    <dbReference type="NCBI Taxonomy" id="34632"/>
    <lineage>
        <taxon>Eukaryota</taxon>
        <taxon>Metazoa</taxon>
        <taxon>Ecdysozoa</taxon>
        <taxon>Arthropoda</taxon>
        <taxon>Chelicerata</taxon>
        <taxon>Arachnida</taxon>
        <taxon>Acari</taxon>
        <taxon>Parasitiformes</taxon>
        <taxon>Ixodida</taxon>
        <taxon>Ixodoidea</taxon>
        <taxon>Ixodidae</taxon>
        <taxon>Rhipicephalinae</taxon>
        <taxon>Rhipicephalus</taxon>
        <taxon>Rhipicephalus</taxon>
    </lineage>
</organism>
<dbReference type="EMBL" id="JABSTV010001245">
    <property type="protein sequence ID" value="KAH7984175.1"/>
    <property type="molecule type" value="Genomic_DNA"/>
</dbReference>
<gene>
    <name evidence="5" type="ORF">HPB52_017715</name>
</gene>
<dbReference type="FunFam" id="1.20.1310.10:FF:000001">
    <property type="entry name" value="Cullin 3"/>
    <property type="match status" value="1"/>
</dbReference>
<dbReference type="Pfam" id="PF00888">
    <property type="entry name" value="Cullin"/>
    <property type="match status" value="1"/>
</dbReference>
<comment type="similarity">
    <text evidence="1 2 3">Belongs to the cullin family.</text>
</comment>
<dbReference type="PROSITE" id="PS50069">
    <property type="entry name" value="CULLIN_2"/>
    <property type="match status" value="1"/>
</dbReference>
<dbReference type="Proteomes" id="UP000821837">
    <property type="component" value="Chromosome 1"/>
</dbReference>
<name>A0A9D4TB41_RHISA</name>
<dbReference type="InterPro" id="IPR016158">
    <property type="entry name" value="Cullin_homology"/>
</dbReference>
<evidence type="ECO:0000313" key="5">
    <source>
        <dbReference type="EMBL" id="KAH7984175.1"/>
    </source>
</evidence>
<evidence type="ECO:0000256" key="1">
    <source>
        <dbReference type="ARBA" id="ARBA00006019"/>
    </source>
</evidence>
<dbReference type="InterPro" id="IPR036317">
    <property type="entry name" value="Cullin_homology_sf"/>
</dbReference>
<dbReference type="AlphaFoldDB" id="A0A9D4TB41"/>
<protein>
    <recommendedName>
        <fullName evidence="4">Cullin family profile domain-containing protein</fullName>
    </recommendedName>
</protein>
<keyword evidence="6" id="KW-1185">Reference proteome</keyword>